<sequence length="165" mass="18068">MNARRLGFAAIVLLVSVVLMQPASATYRWSSLVYSPDGRHWSPEISGSPFGDDIVLVPGDSEERSFLLGNRGGEPVHVDITVRPTDRSARWADTFRVELRAGAGPWRTLQPDEGSLDAELDLADDAEVAITLRASMPAASADQTSGRRLHLDVELTPTERTRRTT</sequence>
<organism evidence="1 2">
    <name type="scientific">Nocardioides agri</name>
    <dbReference type="NCBI Taxonomy" id="2682843"/>
    <lineage>
        <taxon>Bacteria</taxon>
        <taxon>Bacillati</taxon>
        <taxon>Actinomycetota</taxon>
        <taxon>Actinomycetes</taxon>
        <taxon>Propionibacteriales</taxon>
        <taxon>Nocardioidaceae</taxon>
        <taxon>Nocardioides</taxon>
    </lineage>
</organism>
<evidence type="ECO:0000313" key="2">
    <source>
        <dbReference type="Proteomes" id="UP000473525"/>
    </source>
</evidence>
<name>A0A6L6XLZ9_9ACTN</name>
<dbReference type="Proteomes" id="UP000473525">
    <property type="component" value="Unassembled WGS sequence"/>
</dbReference>
<dbReference type="AlphaFoldDB" id="A0A6L6XLZ9"/>
<comment type="caution">
    <text evidence="1">The sequence shown here is derived from an EMBL/GenBank/DDBJ whole genome shotgun (WGS) entry which is preliminary data.</text>
</comment>
<dbReference type="EMBL" id="WSEK01000004">
    <property type="protein sequence ID" value="MVQ47938.1"/>
    <property type="molecule type" value="Genomic_DNA"/>
</dbReference>
<reference evidence="1 2" key="1">
    <citation type="submission" date="2019-12" db="EMBL/GenBank/DDBJ databases">
        <authorList>
            <person name="Huq M.A."/>
        </authorList>
    </citation>
    <scope>NUCLEOTIDE SEQUENCE [LARGE SCALE GENOMIC DNA]</scope>
    <source>
        <strain evidence="1 2">MAH-18</strain>
    </source>
</reference>
<evidence type="ECO:0000313" key="1">
    <source>
        <dbReference type="EMBL" id="MVQ47938.1"/>
    </source>
</evidence>
<keyword evidence="2" id="KW-1185">Reference proteome</keyword>
<dbReference type="RefSeq" id="WP_157340059.1">
    <property type="nucleotide sequence ID" value="NZ_WSEK01000004.1"/>
</dbReference>
<accession>A0A6L6XLZ9</accession>
<protein>
    <submittedName>
        <fullName evidence="1">Uncharacterized protein</fullName>
    </submittedName>
</protein>
<gene>
    <name evidence="1" type="ORF">GON03_02000</name>
</gene>
<proteinExistence type="predicted"/>